<dbReference type="GO" id="GO:0017000">
    <property type="term" value="P:antibiotic biosynthetic process"/>
    <property type="evidence" value="ECO:0007669"/>
    <property type="project" value="UniProtKB-ARBA"/>
</dbReference>
<dbReference type="InterPro" id="IPR010610">
    <property type="entry name" value="EryCIII-like_C"/>
</dbReference>
<accession>A0A0V7ZGY5</accession>
<dbReference type="Gene3D" id="3.40.50.2000">
    <property type="entry name" value="Glycogen Phosphorylase B"/>
    <property type="match status" value="2"/>
</dbReference>
<sequence length="448" mass="49756">MLIATTPASGHVNPMVTFARELVNRGHEVWWYTGKVFQPKIEKLGANYQPMQKAYDFGGMSREKAFPQTKGLKGISAFIKSMKSIFIEQAPKQMEDILKILEDFPADLLVGDDMCYGLGFVHEKTGIPLVNISNSIYIYNSKDTAPIGLGLPPDNSLLGQIRNIFLNFFNDHIGQRELKTYTNLTRASIGLPQINKSVLESISQPPNLYLLGTVPEFEYPRSDLYEHAHFVGPFISPPTEDFKPPVWWNELNSNRPIVLVTQGTISNHDLNDLILVTIKALADEDVLVIATTGGTPVENIKLDSLPDNVRVEQFVPYHFLMPYVDVMVTNGGYGGVQLALSNGVPVIVAGTSEEKAEIATRVAWAGVGINLNTGTPSEKEIRSAIKTILHEPDYKNKTRQLQAHYQHYDAPQRAADLSEKLLETQAPSSIEVSQVIKLNVDKAEKTKV</sequence>
<evidence type="ECO:0000259" key="1">
    <source>
        <dbReference type="Pfam" id="PF06722"/>
    </source>
</evidence>
<dbReference type="InterPro" id="IPR002213">
    <property type="entry name" value="UDP_glucos_trans"/>
</dbReference>
<dbReference type="PANTHER" id="PTHR48050:SF13">
    <property type="entry name" value="STEROL 3-BETA-GLUCOSYLTRANSFERASE UGT80A2"/>
    <property type="match status" value="1"/>
</dbReference>
<dbReference type="FunFam" id="3.40.50.2000:FF:000072">
    <property type="entry name" value="Glycosyl transferase"/>
    <property type="match status" value="1"/>
</dbReference>
<keyword evidence="3" id="KW-1185">Reference proteome</keyword>
<dbReference type="EMBL" id="LMTZ01000133">
    <property type="protein sequence ID" value="KST63755.1"/>
    <property type="molecule type" value="Genomic_DNA"/>
</dbReference>
<dbReference type="SUPFAM" id="SSF53756">
    <property type="entry name" value="UDP-Glycosyltransferase/glycogen phosphorylase"/>
    <property type="match status" value="1"/>
</dbReference>
<dbReference type="GO" id="GO:0016758">
    <property type="term" value="F:hexosyltransferase activity"/>
    <property type="evidence" value="ECO:0007669"/>
    <property type="project" value="UniProtKB-ARBA"/>
</dbReference>
<proteinExistence type="predicted"/>
<organism evidence="2 3">
    <name type="scientific">Mastigocoleus testarum BC008</name>
    <dbReference type="NCBI Taxonomy" id="371196"/>
    <lineage>
        <taxon>Bacteria</taxon>
        <taxon>Bacillati</taxon>
        <taxon>Cyanobacteriota</taxon>
        <taxon>Cyanophyceae</taxon>
        <taxon>Nostocales</taxon>
        <taxon>Hapalosiphonaceae</taxon>
        <taxon>Mastigocoleus</taxon>
    </lineage>
</organism>
<protein>
    <recommendedName>
        <fullName evidence="1">Erythromycin biosynthesis protein CIII-like C-terminal domain-containing protein</fullName>
    </recommendedName>
</protein>
<dbReference type="CDD" id="cd03784">
    <property type="entry name" value="GT1_Gtf-like"/>
    <property type="match status" value="1"/>
</dbReference>
<reference evidence="2 3" key="1">
    <citation type="journal article" date="2015" name="Genome Announc.">
        <title>Draft Genome of the Euendolithic (true boring) Cyanobacterium Mastigocoleus testarum strain BC008.</title>
        <authorList>
            <person name="Guida B.S."/>
            <person name="Garcia-Pichel F."/>
        </authorList>
    </citation>
    <scope>NUCLEOTIDE SEQUENCE [LARGE SCALE GENOMIC DNA]</scope>
    <source>
        <strain evidence="2 3">BC008</strain>
    </source>
</reference>
<gene>
    <name evidence="2" type="ORF">BC008_14840</name>
</gene>
<dbReference type="AlphaFoldDB" id="A0A0V7ZGY5"/>
<comment type="caution">
    <text evidence="2">The sequence shown here is derived from an EMBL/GenBank/DDBJ whole genome shotgun (WGS) entry which is preliminary data.</text>
</comment>
<dbReference type="GO" id="GO:0008194">
    <property type="term" value="F:UDP-glycosyltransferase activity"/>
    <property type="evidence" value="ECO:0007669"/>
    <property type="project" value="InterPro"/>
</dbReference>
<dbReference type="PANTHER" id="PTHR48050">
    <property type="entry name" value="STEROL 3-BETA-GLUCOSYLTRANSFERASE"/>
    <property type="match status" value="1"/>
</dbReference>
<evidence type="ECO:0000313" key="2">
    <source>
        <dbReference type="EMBL" id="KST63755.1"/>
    </source>
</evidence>
<feature type="domain" description="Erythromycin biosynthesis protein CIII-like C-terminal" evidence="1">
    <location>
        <begin position="280"/>
        <end position="413"/>
    </location>
</feature>
<dbReference type="Pfam" id="PF06722">
    <property type="entry name" value="EryCIII-like_C"/>
    <property type="match status" value="1"/>
</dbReference>
<dbReference type="Proteomes" id="UP000053372">
    <property type="component" value="Unassembled WGS sequence"/>
</dbReference>
<evidence type="ECO:0000313" key="3">
    <source>
        <dbReference type="Proteomes" id="UP000053372"/>
    </source>
</evidence>
<dbReference type="InterPro" id="IPR050426">
    <property type="entry name" value="Glycosyltransferase_28"/>
</dbReference>
<name>A0A0V7ZGY5_9CYAN</name>